<dbReference type="CDD" id="cd08023">
    <property type="entry name" value="GH16_laminarinase_like"/>
    <property type="match status" value="1"/>
</dbReference>
<dbReference type="GO" id="GO:0016787">
    <property type="term" value="F:hydrolase activity"/>
    <property type="evidence" value="ECO:0007669"/>
    <property type="project" value="UniProtKB-KW"/>
</dbReference>
<dbReference type="EMBL" id="JAVREO010000006">
    <property type="protein sequence ID" value="MDT0267198.1"/>
    <property type="molecule type" value="Genomic_DNA"/>
</dbReference>
<feature type="domain" description="GH16" evidence="3">
    <location>
        <begin position="43"/>
        <end position="298"/>
    </location>
</feature>
<evidence type="ECO:0000313" key="5">
    <source>
        <dbReference type="Proteomes" id="UP001183410"/>
    </source>
</evidence>
<comment type="caution">
    <text evidence="4">The sequence shown here is derived from an EMBL/GenBank/DDBJ whole genome shotgun (WGS) entry which is preliminary data.</text>
</comment>
<dbReference type="InterPro" id="IPR050546">
    <property type="entry name" value="Glycosyl_Hydrlase_16"/>
</dbReference>
<name>A0ABU2JQE4_9ACTN</name>
<dbReference type="PANTHER" id="PTHR10963">
    <property type="entry name" value="GLYCOSYL HYDROLASE-RELATED"/>
    <property type="match status" value="1"/>
</dbReference>
<organism evidence="4 5">
    <name type="scientific">Streptomyces chisholmiae</name>
    <dbReference type="NCBI Taxonomy" id="3075540"/>
    <lineage>
        <taxon>Bacteria</taxon>
        <taxon>Bacillati</taxon>
        <taxon>Actinomycetota</taxon>
        <taxon>Actinomycetes</taxon>
        <taxon>Kitasatosporales</taxon>
        <taxon>Streptomycetaceae</taxon>
        <taxon>Streptomyces</taxon>
    </lineage>
</organism>
<keyword evidence="5" id="KW-1185">Reference proteome</keyword>
<accession>A0ABU2JQE4</accession>
<keyword evidence="2" id="KW-0732">Signal</keyword>
<evidence type="ECO:0000259" key="3">
    <source>
        <dbReference type="PROSITE" id="PS51762"/>
    </source>
</evidence>
<dbReference type="InterPro" id="IPR013320">
    <property type="entry name" value="ConA-like_dom_sf"/>
</dbReference>
<feature type="signal peptide" evidence="2">
    <location>
        <begin position="1"/>
        <end position="37"/>
    </location>
</feature>
<evidence type="ECO:0000313" key="4">
    <source>
        <dbReference type="EMBL" id="MDT0267198.1"/>
    </source>
</evidence>
<dbReference type="PANTHER" id="PTHR10963:SF55">
    <property type="entry name" value="GLYCOSIDE HYDROLASE FAMILY 16 PROTEIN"/>
    <property type="match status" value="1"/>
</dbReference>
<evidence type="ECO:0000256" key="2">
    <source>
        <dbReference type="SAM" id="SignalP"/>
    </source>
</evidence>
<reference evidence="5" key="1">
    <citation type="submission" date="2023-07" db="EMBL/GenBank/DDBJ databases">
        <title>30 novel species of actinomycetes from the DSMZ collection.</title>
        <authorList>
            <person name="Nouioui I."/>
        </authorList>
    </citation>
    <scope>NUCLEOTIDE SEQUENCE [LARGE SCALE GENOMIC DNA]</scope>
    <source>
        <strain evidence="5">DSM 44915</strain>
    </source>
</reference>
<dbReference type="InterPro" id="IPR006311">
    <property type="entry name" value="TAT_signal"/>
</dbReference>
<proteinExistence type="inferred from homology"/>
<keyword evidence="4" id="KW-0378">Hydrolase</keyword>
<dbReference type="InterPro" id="IPR000757">
    <property type="entry name" value="Beta-glucanase-like"/>
</dbReference>
<dbReference type="Gene3D" id="2.60.120.200">
    <property type="match status" value="1"/>
</dbReference>
<sequence length="298" mass="31460">MSMRGARRSPTRRRLLAGGTALTLGLTALLAGNAATAATASDTTSGRGPGPAAVVFVDDFDGPAGAPVDSAKWRPDPGDNASNAELQYYTDGTQNAQLDGAGNLVITATPENAANHQCYYGTCQYTSARLNTAHTFAAEYGRVEARIKLPQGQGIWPAFWMLGTDFADVGWPASGEIDIMELVGHEPGTVHGTVHGPGYSGAEGIGSGYTLPGGASFADDFHTFAVDWTPDRLVWSVDGQVFHELTPADLGGDPWVFNKPFFMILNVAVGGHWPGPPDDTTSFPQRMVVDYVRVTTNG</sequence>
<protein>
    <submittedName>
        <fullName evidence="4">Glycoside hydrolase family 16 protein</fullName>
    </submittedName>
</protein>
<gene>
    <name evidence="4" type="ORF">RM844_12965</name>
</gene>
<dbReference type="PROSITE" id="PS51762">
    <property type="entry name" value="GH16_2"/>
    <property type="match status" value="1"/>
</dbReference>
<evidence type="ECO:0000256" key="1">
    <source>
        <dbReference type="ARBA" id="ARBA00006865"/>
    </source>
</evidence>
<dbReference type="SUPFAM" id="SSF49899">
    <property type="entry name" value="Concanavalin A-like lectins/glucanases"/>
    <property type="match status" value="1"/>
</dbReference>
<comment type="similarity">
    <text evidence="1">Belongs to the glycosyl hydrolase 16 family.</text>
</comment>
<dbReference type="PROSITE" id="PS51318">
    <property type="entry name" value="TAT"/>
    <property type="match status" value="1"/>
</dbReference>
<dbReference type="Pfam" id="PF00722">
    <property type="entry name" value="Glyco_hydro_16"/>
    <property type="match status" value="1"/>
</dbReference>
<dbReference type="Proteomes" id="UP001183410">
    <property type="component" value="Unassembled WGS sequence"/>
</dbReference>
<feature type="chain" id="PRO_5045567306" evidence="2">
    <location>
        <begin position="38"/>
        <end position="298"/>
    </location>
</feature>